<reference evidence="1" key="1">
    <citation type="submission" date="2013-10" db="EMBL/GenBank/DDBJ databases">
        <title>Antibiotic resistance diversity of beta-lactamase producers in the General Hospital Vienna.</title>
        <authorList>
            <person name="Barisic I."/>
            <person name="Mitteregger D."/>
            <person name="Hirschl A.M."/>
            <person name="Noehammer C."/>
            <person name="Wiesinger-Mayr H."/>
        </authorList>
    </citation>
    <scope>NUCLEOTIDE SEQUENCE [LARGE SCALE GENOMIC DNA]</scope>
    <source>
        <strain evidence="1">IS43</strain>
    </source>
</reference>
<evidence type="ECO:0000313" key="2">
    <source>
        <dbReference type="Proteomes" id="UP000019183"/>
    </source>
</evidence>
<comment type="caution">
    <text evidence="1">The sequence shown here is derived from an EMBL/GenBank/DDBJ whole genome shotgun (WGS) entry which is preliminary data.</text>
</comment>
<sequence length="81" mass="9446">MDFLRINFRQHAREEIGLFLVVAFQHNPVAGGEQVFQYADQLVSRDDLTWHVRLGQPPLFFRSATVPDPPRRFVRHSLITS</sequence>
<dbReference type="AlphaFoldDB" id="W1DK19"/>
<dbReference type="EMBL" id="CBWK010000397">
    <property type="protein sequence ID" value="CDL09728.1"/>
    <property type="molecule type" value="Genomic_DNA"/>
</dbReference>
<protein>
    <submittedName>
        <fullName evidence="1">Uncharacterized protein</fullName>
    </submittedName>
</protein>
<dbReference type="Proteomes" id="UP000019183">
    <property type="component" value="Unassembled WGS sequence"/>
</dbReference>
<organism evidence="1 2">
    <name type="scientific">Klebsiella pneumoniae IS43</name>
    <dbReference type="NCBI Taxonomy" id="1432552"/>
    <lineage>
        <taxon>Bacteria</taxon>
        <taxon>Pseudomonadati</taxon>
        <taxon>Pseudomonadota</taxon>
        <taxon>Gammaproteobacteria</taxon>
        <taxon>Enterobacterales</taxon>
        <taxon>Enterobacteriaceae</taxon>
        <taxon>Klebsiella/Raoultella group</taxon>
        <taxon>Klebsiella</taxon>
        <taxon>Klebsiella pneumoniae complex</taxon>
    </lineage>
</organism>
<keyword evidence="2" id="KW-1185">Reference proteome</keyword>
<name>W1DK19_KLEPN</name>
<evidence type="ECO:0000313" key="1">
    <source>
        <dbReference type="EMBL" id="CDL09728.1"/>
    </source>
</evidence>
<accession>W1DK19</accession>
<proteinExistence type="predicted"/>